<feature type="domain" description="HTH lysR-type" evidence="5">
    <location>
        <begin position="42"/>
        <end position="91"/>
    </location>
</feature>
<name>T1X8R0_VARPD</name>
<protein>
    <submittedName>
        <fullName evidence="6">Transcriptional regulator, LysR family</fullName>
    </submittedName>
</protein>
<dbReference type="KEGG" id="vpd:VAPA_1c17630"/>
<dbReference type="EMBL" id="CP003911">
    <property type="protein sequence ID" value="AGU48871.1"/>
    <property type="molecule type" value="Genomic_DNA"/>
</dbReference>
<organism evidence="6 7">
    <name type="scientific">Variovorax paradoxus B4</name>
    <dbReference type="NCBI Taxonomy" id="1246301"/>
    <lineage>
        <taxon>Bacteria</taxon>
        <taxon>Pseudomonadati</taxon>
        <taxon>Pseudomonadota</taxon>
        <taxon>Betaproteobacteria</taxon>
        <taxon>Burkholderiales</taxon>
        <taxon>Comamonadaceae</taxon>
        <taxon>Variovorax</taxon>
    </lineage>
</organism>
<dbReference type="PATRIC" id="fig|1246301.3.peg.1794"/>
<proteinExistence type="inferred from homology"/>
<dbReference type="InterPro" id="IPR005119">
    <property type="entry name" value="LysR_subst-bd"/>
</dbReference>
<keyword evidence="4" id="KW-0804">Transcription</keyword>
<dbReference type="PRINTS" id="PR00039">
    <property type="entry name" value="HTHLYSR"/>
</dbReference>
<keyword evidence="3" id="KW-0238">DNA-binding</keyword>
<evidence type="ECO:0000256" key="1">
    <source>
        <dbReference type="ARBA" id="ARBA00009437"/>
    </source>
</evidence>
<dbReference type="Pfam" id="PF03466">
    <property type="entry name" value="LysR_substrate"/>
    <property type="match status" value="1"/>
</dbReference>
<evidence type="ECO:0000313" key="7">
    <source>
        <dbReference type="Proteomes" id="UP000016223"/>
    </source>
</evidence>
<dbReference type="PROSITE" id="PS50931">
    <property type="entry name" value="HTH_LYSR"/>
    <property type="match status" value="1"/>
</dbReference>
<dbReference type="GO" id="GO:0003677">
    <property type="term" value="F:DNA binding"/>
    <property type="evidence" value="ECO:0007669"/>
    <property type="project" value="UniProtKB-KW"/>
</dbReference>
<evidence type="ECO:0000256" key="4">
    <source>
        <dbReference type="ARBA" id="ARBA00023163"/>
    </source>
</evidence>
<sequence>MQQVQGLEGNASSTDFASYHCLQGNASIAMTPPLLSIPMRHFLEVARSGSVSQAAARLFVASSAVSRQIAKLEDSLGTPLFERHARGMALTAAGERLAAHLRNAQLDIEQVIEQVRDLGGRSAHRIRMACTEGFAAHFMPQVMRSFESAHPGTQLELHVGSPDGVSALLARGEADIALKYVVAPEPGLKIEHSANAPVFAVLRPDHPLARQRVVSVADAVRYPLAVGDKGVTARQLFDQACSLQGLQYRAIFVSNFSSVLLPLLRTPDVMLSGHLTVTHLIDAGTVVARPFAEAPLQQRQLQVLALEGRTLAPLAQEFVQHLVHAIASAGRRKRGRARSSA</sequence>
<dbReference type="SUPFAM" id="SSF46785">
    <property type="entry name" value="Winged helix' DNA-binding domain"/>
    <property type="match status" value="1"/>
</dbReference>
<dbReference type="SUPFAM" id="SSF53850">
    <property type="entry name" value="Periplasmic binding protein-like II"/>
    <property type="match status" value="1"/>
</dbReference>
<dbReference type="GO" id="GO:0005829">
    <property type="term" value="C:cytosol"/>
    <property type="evidence" value="ECO:0007669"/>
    <property type="project" value="TreeGrafter"/>
</dbReference>
<reference evidence="6 7" key="1">
    <citation type="submission" date="2012-10" db="EMBL/GenBank/DDBJ databases">
        <title>Genome sequence of Variovorax paradoxus B4.</title>
        <authorList>
            <person name="Schuldes J."/>
            <person name="Brandt U."/>
            <person name="Hiessl S."/>
            <person name="Wuebbeler J.H."/>
            <person name="Thuermer A."/>
            <person name="Steinbuechel A."/>
            <person name="Daniel R."/>
        </authorList>
    </citation>
    <scope>NUCLEOTIDE SEQUENCE [LARGE SCALE GENOMIC DNA]</scope>
    <source>
        <strain evidence="6 7">B4</strain>
    </source>
</reference>
<dbReference type="InterPro" id="IPR000847">
    <property type="entry name" value="LysR_HTH_N"/>
</dbReference>
<dbReference type="InterPro" id="IPR036388">
    <property type="entry name" value="WH-like_DNA-bd_sf"/>
</dbReference>
<evidence type="ECO:0000256" key="2">
    <source>
        <dbReference type="ARBA" id="ARBA00023015"/>
    </source>
</evidence>
<evidence type="ECO:0000259" key="5">
    <source>
        <dbReference type="PROSITE" id="PS50931"/>
    </source>
</evidence>
<evidence type="ECO:0000313" key="6">
    <source>
        <dbReference type="EMBL" id="AGU48871.1"/>
    </source>
</evidence>
<dbReference type="PANTHER" id="PTHR30419">
    <property type="entry name" value="HTH-TYPE TRANSCRIPTIONAL REGULATOR YBHD"/>
    <property type="match status" value="1"/>
</dbReference>
<dbReference type="FunFam" id="1.10.10.10:FF:000001">
    <property type="entry name" value="LysR family transcriptional regulator"/>
    <property type="match status" value="1"/>
</dbReference>
<dbReference type="InterPro" id="IPR036390">
    <property type="entry name" value="WH_DNA-bd_sf"/>
</dbReference>
<dbReference type="AlphaFoldDB" id="T1X8R0"/>
<keyword evidence="2" id="KW-0805">Transcription regulation</keyword>
<evidence type="ECO:0000256" key="3">
    <source>
        <dbReference type="ARBA" id="ARBA00023125"/>
    </source>
</evidence>
<dbReference type="Gene3D" id="1.10.10.10">
    <property type="entry name" value="Winged helix-like DNA-binding domain superfamily/Winged helix DNA-binding domain"/>
    <property type="match status" value="1"/>
</dbReference>
<dbReference type="HOGENOM" id="CLU_039613_6_0_4"/>
<dbReference type="InterPro" id="IPR050950">
    <property type="entry name" value="HTH-type_LysR_regulators"/>
</dbReference>
<dbReference type="Proteomes" id="UP000016223">
    <property type="component" value="Chromosome 1"/>
</dbReference>
<dbReference type="PANTHER" id="PTHR30419:SF8">
    <property type="entry name" value="NITROGEN ASSIMILATION TRANSCRIPTIONAL ACTIVATOR-RELATED"/>
    <property type="match status" value="1"/>
</dbReference>
<gene>
    <name evidence="6" type="ORF">VAPA_1c17630</name>
</gene>
<dbReference type="Gene3D" id="3.40.190.290">
    <property type="match status" value="1"/>
</dbReference>
<dbReference type="Pfam" id="PF00126">
    <property type="entry name" value="HTH_1"/>
    <property type="match status" value="1"/>
</dbReference>
<comment type="similarity">
    <text evidence="1">Belongs to the LysR transcriptional regulatory family.</text>
</comment>
<accession>T1X8R0</accession>
<dbReference type="GO" id="GO:0003700">
    <property type="term" value="F:DNA-binding transcription factor activity"/>
    <property type="evidence" value="ECO:0007669"/>
    <property type="project" value="InterPro"/>
</dbReference>